<dbReference type="Gene3D" id="3.40.50.150">
    <property type="entry name" value="Vaccinia Virus protein VP39"/>
    <property type="match status" value="1"/>
</dbReference>
<dbReference type="PROSITE" id="PS51679">
    <property type="entry name" value="SAM_MT_C5"/>
    <property type="match status" value="1"/>
</dbReference>
<evidence type="ECO:0000256" key="4">
    <source>
        <dbReference type="ARBA" id="ARBA00022691"/>
    </source>
</evidence>
<keyword evidence="9" id="KW-1185">Reference proteome</keyword>
<evidence type="ECO:0000256" key="1">
    <source>
        <dbReference type="ARBA" id="ARBA00011975"/>
    </source>
</evidence>
<dbReference type="Pfam" id="PF00145">
    <property type="entry name" value="DNA_methylase"/>
    <property type="match status" value="1"/>
</dbReference>
<evidence type="ECO:0000256" key="6">
    <source>
        <dbReference type="ARBA" id="ARBA00047422"/>
    </source>
</evidence>
<dbReference type="PRINTS" id="PR00105">
    <property type="entry name" value="C5METTRFRASE"/>
</dbReference>
<keyword evidence="3 7" id="KW-0808">Transferase</keyword>
<keyword evidence="4 7" id="KW-0949">S-adenosyl-L-methionine</keyword>
<dbReference type="SUPFAM" id="SSF53335">
    <property type="entry name" value="S-adenosyl-L-methionine-dependent methyltransferases"/>
    <property type="match status" value="1"/>
</dbReference>
<dbReference type="PANTHER" id="PTHR46098:SF1">
    <property type="entry name" value="TRNA (CYTOSINE(38)-C(5))-METHYLTRANSFERASE"/>
    <property type="match status" value="1"/>
</dbReference>
<reference evidence="9" key="1">
    <citation type="journal article" date="2023" name="Int. J. Syst. Evol. Microbiol.">
        <title>Mesoterricola silvestris gen. nov., sp. nov., Mesoterricola sediminis sp. nov., Geothrix oryzae sp. nov., Geothrix edaphica sp. nov., Geothrix rubra sp. nov., and Geothrix limicola sp. nov., six novel members of Acidobacteriota isolated from soils.</title>
        <authorList>
            <person name="Itoh H."/>
            <person name="Sugisawa Y."/>
            <person name="Mise K."/>
            <person name="Xu Z."/>
            <person name="Kuniyasu M."/>
            <person name="Ushijima N."/>
            <person name="Kawano K."/>
            <person name="Kobayashi E."/>
            <person name="Shiratori Y."/>
            <person name="Masuda Y."/>
            <person name="Senoo K."/>
        </authorList>
    </citation>
    <scope>NUCLEOTIDE SEQUENCE [LARGE SCALE GENOMIC DNA]</scope>
    <source>
        <strain evidence="9">W79</strain>
    </source>
</reference>
<dbReference type="InterPro" id="IPR029063">
    <property type="entry name" value="SAM-dependent_MTases_sf"/>
</dbReference>
<comment type="similarity">
    <text evidence="7">Belongs to the class I-like SAM-binding methyltransferase superfamily. C5-methyltransferase family.</text>
</comment>
<feature type="active site" evidence="7">
    <location>
        <position position="78"/>
    </location>
</feature>
<dbReference type="EC" id="2.1.1.37" evidence="1"/>
<dbReference type="KEGG" id="msil:METEAL_07290"/>
<dbReference type="Gene3D" id="3.90.120.10">
    <property type="entry name" value="DNA Methylase, subunit A, domain 2"/>
    <property type="match status" value="1"/>
</dbReference>
<keyword evidence="5" id="KW-0680">Restriction system</keyword>
<evidence type="ECO:0000256" key="5">
    <source>
        <dbReference type="ARBA" id="ARBA00022747"/>
    </source>
</evidence>
<evidence type="ECO:0000256" key="3">
    <source>
        <dbReference type="ARBA" id="ARBA00022679"/>
    </source>
</evidence>
<keyword evidence="2 7" id="KW-0489">Methyltransferase</keyword>
<evidence type="ECO:0000313" key="8">
    <source>
        <dbReference type="EMBL" id="BDU71555.1"/>
    </source>
</evidence>
<dbReference type="AlphaFoldDB" id="A0AA48K7X9"/>
<accession>A0AA48K7X9</accession>
<dbReference type="GO" id="GO:0003886">
    <property type="term" value="F:DNA (cytosine-5-)-methyltransferase activity"/>
    <property type="evidence" value="ECO:0007669"/>
    <property type="project" value="UniProtKB-EC"/>
</dbReference>
<protein>
    <recommendedName>
        <fullName evidence="1">DNA (cytosine-5-)-methyltransferase</fullName>
        <ecNumber evidence="1">2.1.1.37</ecNumber>
    </recommendedName>
</protein>
<dbReference type="GO" id="GO:0032259">
    <property type="term" value="P:methylation"/>
    <property type="evidence" value="ECO:0007669"/>
    <property type="project" value="UniProtKB-KW"/>
</dbReference>
<dbReference type="REBASE" id="711085">
    <property type="entry name" value="M.HbaW79ORF7290P"/>
</dbReference>
<evidence type="ECO:0000256" key="7">
    <source>
        <dbReference type="PROSITE-ProRule" id="PRU01016"/>
    </source>
</evidence>
<dbReference type="InterPro" id="IPR050750">
    <property type="entry name" value="C5-MTase"/>
</dbReference>
<dbReference type="EMBL" id="AP027080">
    <property type="protein sequence ID" value="BDU71555.1"/>
    <property type="molecule type" value="Genomic_DNA"/>
</dbReference>
<gene>
    <name evidence="8" type="ORF">METEAL_07290</name>
</gene>
<dbReference type="PANTHER" id="PTHR46098">
    <property type="entry name" value="TRNA (CYTOSINE(38)-C(5))-METHYLTRANSFERASE"/>
    <property type="match status" value="1"/>
</dbReference>
<organism evidence="8 9">
    <name type="scientific">Mesoterricola silvestris</name>
    <dbReference type="NCBI Taxonomy" id="2927979"/>
    <lineage>
        <taxon>Bacteria</taxon>
        <taxon>Pseudomonadati</taxon>
        <taxon>Acidobacteriota</taxon>
        <taxon>Holophagae</taxon>
        <taxon>Holophagales</taxon>
        <taxon>Holophagaceae</taxon>
        <taxon>Mesoterricola</taxon>
    </lineage>
</organism>
<dbReference type="InterPro" id="IPR001525">
    <property type="entry name" value="C5_MeTfrase"/>
</dbReference>
<comment type="catalytic activity">
    <reaction evidence="6">
        <text>a 2'-deoxycytidine in DNA + S-adenosyl-L-methionine = a 5-methyl-2'-deoxycytidine in DNA + S-adenosyl-L-homocysteine + H(+)</text>
        <dbReference type="Rhea" id="RHEA:13681"/>
        <dbReference type="Rhea" id="RHEA-COMP:11369"/>
        <dbReference type="Rhea" id="RHEA-COMP:11370"/>
        <dbReference type="ChEBI" id="CHEBI:15378"/>
        <dbReference type="ChEBI" id="CHEBI:57856"/>
        <dbReference type="ChEBI" id="CHEBI:59789"/>
        <dbReference type="ChEBI" id="CHEBI:85452"/>
        <dbReference type="ChEBI" id="CHEBI:85454"/>
        <dbReference type="EC" id="2.1.1.37"/>
    </reaction>
</comment>
<evidence type="ECO:0000313" key="9">
    <source>
        <dbReference type="Proteomes" id="UP001238179"/>
    </source>
</evidence>
<sequence>MSLKTLDLFCGGGGSSWGAVQAGAQIVLGIDGWDRAIETYSRNFKNRGRQYLMAEDTGPSDLGLEQGQVELLLASPECTNHTCAKGAGNRDEESKRTANYVLNFACELEPEWIVIENVVHMKRWHGFEPLLEGLKDLGYGTTIQTLDASDFGVPQTRRRLFILCSKGSTPDPVPLPGTAVVNAREILDYDTATGKDLHRSRELFDGRRAKATLERFERGVAALGKGKPFLIVYYGSDAAGGWQSLDRPLRTLTTLDRFGLVTWKKGIPFLRMLQVPEIMRAMGFREEDGFQFTGTRREQIKQLGNGVCPPVMEAVVKHLCAVRRKPRKLKAVVRKRKTKALVLA</sequence>
<proteinExistence type="inferred from homology"/>
<dbReference type="Proteomes" id="UP001238179">
    <property type="component" value="Chromosome"/>
</dbReference>
<name>A0AA48K7X9_9BACT</name>
<evidence type="ECO:0000256" key="2">
    <source>
        <dbReference type="ARBA" id="ARBA00022603"/>
    </source>
</evidence>
<dbReference type="RefSeq" id="WP_316414444.1">
    <property type="nucleotide sequence ID" value="NZ_AP027080.1"/>
</dbReference>
<dbReference type="GO" id="GO:0009307">
    <property type="term" value="P:DNA restriction-modification system"/>
    <property type="evidence" value="ECO:0007669"/>
    <property type="project" value="UniProtKB-KW"/>
</dbReference>